<evidence type="ECO:0000313" key="1">
    <source>
        <dbReference type="EMBL" id="KAJ2982182.1"/>
    </source>
</evidence>
<dbReference type="EMBL" id="JANJQO010000090">
    <property type="protein sequence ID" value="KAJ2982182.1"/>
    <property type="molecule type" value="Genomic_DNA"/>
</dbReference>
<accession>A0ACC1NSA8</accession>
<name>A0ACC1NSA8_9HYPO</name>
<organism evidence="1 2">
    <name type="scientific">Zarea fungicola</name>
    <dbReference type="NCBI Taxonomy" id="93591"/>
    <lineage>
        <taxon>Eukaryota</taxon>
        <taxon>Fungi</taxon>
        <taxon>Dikarya</taxon>
        <taxon>Ascomycota</taxon>
        <taxon>Pezizomycotina</taxon>
        <taxon>Sordariomycetes</taxon>
        <taxon>Hypocreomycetidae</taxon>
        <taxon>Hypocreales</taxon>
        <taxon>Cordycipitaceae</taxon>
        <taxon>Zarea</taxon>
    </lineage>
</organism>
<reference evidence="1" key="1">
    <citation type="submission" date="2022-08" db="EMBL/GenBank/DDBJ databases">
        <title>Genome Sequence of Lecanicillium fungicola.</title>
        <authorList>
            <person name="Buettner E."/>
        </authorList>
    </citation>
    <scope>NUCLEOTIDE SEQUENCE</scope>
    <source>
        <strain evidence="1">Babe33</strain>
    </source>
</reference>
<proteinExistence type="predicted"/>
<sequence>MADLDTAIPRGSLVLVTAANGYTGSHIVIELLKLGFRVRGTVRNASSAQWLLDDEFVSPFARNGALEIVTADNGVPGSYDDAVKGVSAIIHVSIIGDLVADPNIVVPGATEAALNIARSAAKEPLIQRFVFTSTFLAATMPTPGATDVITNLDTWNDAATEIAWAPPPYGPERVVPAYIAGKVAGEKALWKFVEDEKLPWVVNSVSPGVILGDLRSEQHLRSFPPQLLEQIYMGSPTFAQTMPAGYYSHVSDLAVIHIAAAIDPSVKGRRIQVIARSFNWAQCLDIMRKIYPSRKFIDNFLPENPQLVYTIEDNIAPELLKKWSGRDWIDLETAVKEMITFIVKHKNLE</sequence>
<dbReference type="Proteomes" id="UP001143910">
    <property type="component" value="Unassembled WGS sequence"/>
</dbReference>
<evidence type="ECO:0000313" key="2">
    <source>
        <dbReference type="Proteomes" id="UP001143910"/>
    </source>
</evidence>
<keyword evidence="2" id="KW-1185">Reference proteome</keyword>
<protein>
    <submittedName>
        <fullName evidence="1">Uncharacterized protein</fullName>
    </submittedName>
</protein>
<comment type="caution">
    <text evidence="1">The sequence shown here is derived from an EMBL/GenBank/DDBJ whole genome shotgun (WGS) entry which is preliminary data.</text>
</comment>
<gene>
    <name evidence="1" type="ORF">NQ176_g1554</name>
</gene>